<protein>
    <submittedName>
        <fullName evidence="2">Uncharacterized protein</fullName>
    </submittedName>
</protein>
<evidence type="ECO:0000256" key="1">
    <source>
        <dbReference type="SAM" id="SignalP"/>
    </source>
</evidence>
<dbReference type="EMBL" id="CADCTQ010000391">
    <property type="protein sequence ID" value="CAA9292467.1"/>
    <property type="molecule type" value="Genomic_DNA"/>
</dbReference>
<keyword evidence="1" id="KW-0732">Signal</keyword>
<gene>
    <name evidence="2" type="ORF">AVDCRST_MAG56-4740</name>
</gene>
<evidence type="ECO:0000313" key="2">
    <source>
        <dbReference type="EMBL" id="CAA9292467.1"/>
    </source>
</evidence>
<accession>A0A6J4K0H8</accession>
<dbReference type="AlphaFoldDB" id="A0A6J4K0H8"/>
<sequence length="166" mass="18737">MRTLVRFLPPFLLLLCLADATSWAQGRYLVLDKPGKVKRLRFRVGDEVSIKLKDDRREYRDVITHVTDTSIVIMGTDVPLSGIRAVVVRREAGLARAAVKILPRAGLLYILAATYNPIFRGDSPDYDWSNVRVGAIVGGSALLLAPLLQRTYRINGFRRLRVLQEY</sequence>
<proteinExistence type="predicted"/>
<organism evidence="2">
    <name type="scientific">uncultured Cytophagales bacterium</name>
    <dbReference type="NCBI Taxonomy" id="158755"/>
    <lineage>
        <taxon>Bacteria</taxon>
        <taxon>Pseudomonadati</taxon>
        <taxon>Bacteroidota</taxon>
        <taxon>Sphingobacteriia</taxon>
        <taxon>Sphingobacteriales</taxon>
        <taxon>environmental samples</taxon>
    </lineage>
</organism>
<reference evidence="2" key="1">
    <citation type="submission" date="2020-02" db="EMBL/GenBank/DDBJ databases">
        <authorList>
            <person name="Meier V. D."/>
        </authorList>
    </citation>
    <scope>NUCLEOTIDE SEQUENCE</scope>
    <source>
        <strain evidence="2">AVDCRST_MAG56</strain>
    </source>
</reference>
<name>A0A6J4K0H8_9SPHI</name>
<feature type="chain" id="PRO_5026802387" evidence="1">
    <location>
        <begin position="25"/>
        <end position="166"/>
    </location>
</feature>
<feature type="signal peptide" evidence="1">
    <location>
        <begin position="1"/>
        <end position="24"/>
    </location>
</feature>